<dbReference type="SUPFAM" id="SSF56935">
    <property type="entry name" value="Porins"/>
    <property type="match status" value="1"/>
</dbReference>
<dbReference type="InterPro" id="IPR036942">
    <property type="entry name" value="Beta-barrel_TonB_sf"/>
</dbReference>
<keyword evidence="11 14" id="KW-0472">Membrane</keyword>
<keyword evidence="19" id="KW-1185">Reference proteome</keyword>
<dbReference type="InterPro" id="IPR039426">
    <property type="entry name" value="TonB-dep_rcpt-like"/>
</dbReference>
<dbReference type="NCBIfam" id="TIGR01783">
    <property type="entry name" value="TonB-siderophor"/>
    <property type="match status" value="1"/>
</dbReference>
<comment type="similarity">
    <text evidence="2 14 15">Belongs to the TonB-dependent receptor family.</text>
</comment>
<keyword evidence="10 15" id="KW-0798">TonB box</keyword>
<dbReference type="Gene3D" id="2.40.170.20">
    <property type="entry name" value="TonB-dependent receptor, beta-barrel domain"/>
    <property type="match status" value="1"/>
</dbReference>
<evidence type="ECO:0000256" key="6">
    <source>
        <dbReference type="ARBA" id="ARBA00022692"/>
    </source>
</evidence>
<evidence type="ECO:0000313" key="19">
    <source>
        <dbReference type="Proteomes" id="UP000830401"/>
    </source>
</evidence>
<keyword evidence="6 14" id="KW-0812">Transmembrane</keyword>
<evidence type="ECO:0000256" key="5">
    <source>
        <dbReference type="ARBA" id="ARBA00022496"/>
    </source>
</evidence>
<dbReference type="SUPFAM" id="SSF49464">
    <property type="entry name" value="Carboxypeptidase regulatory domain-like"/>
    <property type="match status" value="1"/>
</dbReference>
<dbReference type="InterPro" id="IPR000531">
    <property type="entry name" value="Beta-barrel_TonB"/>
</dbReference>
<keyword evidence="3 14" id="KW-0813">Transport</keyword>
<dbReference type="Pfam" id="PF13620">
    <property type="entry name" value="CarboxypepD_reg"/>
    <property type="match status" value="1"/>
</dbReference>
<dbReference type="EMBL" id="CP095065">
    <property type="protein sequence ID" value="UOQ69254.1"/>
    <property type="molecule type" value="Genomic_DNA"/>
</dbReference>
<accession>A0ABY4GEE3</accession>
<evidence type="ECO:0000256" key="14">
    <source>
        <dbReference type="PROSITE-ProRule" id="PRU01360"/>
    </source>
</evidence>
<evidence type="ECO:0000259" key="16">
    <source>
        <dbReference type="Pfam" id="PF00593"/>
    </source>
</evidence>
<keyword evidence="13 14" id="KW-0998">Cell outer membrane</keyword>
<evidence type="ECO:0000256" key="4">
    <source>
        <dbReference type="ARBA" id="ARBA00022452"/>
    </source>
</evidence>
<dbReference type="PANTHER" id="PTHR32552:SF68">
    <property type="entry name" value="FERRICHROME OUTER MEMBRANE TRANSPORTER_PHAGE RECEPTOR"/>
    <property type="match status" value="1"/>
</dbReference>
<dbReference type="CDD" id="cd01347">
    <property type="entry name" value="ligand_gated_channel"/>
    <property type="match status" value="1"/>
</dbReference>
<evidence type="ECO:0000256" key="3">
    <source>
        <dbReference type="ARBA" id="ARBA00022448"/>
    </source>
</evidence>
<feature type="domain" description="TonB-dependent receptor-like beta-barrel" evidence="16">
    <location>
        <begin position="312"/>
        <end position="790"/>
    </location>
</feature>
<protein>
    <submittedName>
        <fullName evidence="18">TonB-dependent receptor</fullName>
    </submittedName>
</protein>
<keyword evidence="18" id="KW-0614">Plasmid</keyword>
<comment type="subcellular location">
    <subcellularLocation>
        <location evidence="1 14">Cell outer membrane</location>
        <topology evidence="1 14">Multi-pass membrane protein</topology>
    </subcellularLocation>
</comment>
<evidence type="ECO:0000256" key="15">
    <source>
        <dbReference type="RuleBase" id="RU003357"/>
    </source>
</evidence>
<evidence type="ECO:0000256" key="11">
    <source>
        <dbReference type="ARBA" id="ARBA00023136"/>
    </source>
</evidence>
<dbReference type="Proteomes" id="UP000830401">
    <property type="component" value="Plasmid unnamed4"/>
</dbReference>
<dbReference type="PANTHER" id="PTHR32552">
    <property type="entry name" value="FERRICHROME IRON RECEPTOR-RELATED"/>
    <property type="match status" value="1"/>
</dbReference>
<dbReference type="InterPro" id="IPR037066">
    <property type="entry name" value="Plug_dom_sf"/>
</dbReference>
<evidence type="ECO:0000256" key="10">
    <source>
        <dbReference type="ARBA" id="ARBA00023077"/>
    </source>
</evidence>
<name>A0ABY4GEE3_9BACT</name>
<keyword evidence="5" id="KW-0410">Iron transport</keyword>
<reference evidence="18" key="1">
    <citation type="submission" date="2022-04" db="EMBL/GenBank/DDBJ databases">
        <title>Hymenobacter sp. isolated from the air.</title>
        <authorList>
            <person name="Won M."/>
            <person name="Lee C.-M."/>
            <person name="Woen H.-Y."/>
            <person name="Kwon S.-W."/>
        </authorList>
    </citation>
    <scope>NUCLEOTIDE SEQUENCE</scope>
    <source>
        <strain evidence="18">5420S-77</strain>
        <plasmid evidence="18">unnamed4</plasmid>
    </source>
</reference>
<evidence type="ECO:0000256" key="7">
    <source>
        <dbReference type="ARBA" id="ARBA00022729"/>
    </source>
</evidence>
<evidence type="ECO:0000256" key="12">
    <source>
        <dbReference type="ARBA" id="ARBA00023170"/>
    </source>
</evidence>
<keyword evidence="7" id="KW-0732">Signal</keyword>
<dbReference type="InterPro" id="IPR010105">
    <property type="entry name" value="TonB_sidphr_rcpt"/>
</dbReference>
<feature type="domain" description="TonB-dependent receptor plug" evidence="17">
    <location>
        <begin position="136"/>
        <end position="237"/>
    </location>
</feature>
<keyword evidence="12 18" id="KW-0675">Receptor</keyword>
<keyword evidence="9" id="KW-0406">Ion transport</keyword>
<proteinExistence type="inferred from homology"/>
<evidence type="ECO:0000256" key="8">
    <source>
        <dbReference type="ARBA" id="ARBA00023004"/>
    </source>
</evidence>
<dbReference type="Pfam" id="PF07715">
    <property type="entry name" value="Plug"/>
    <property type="match status" value="1"/>
</dbReference>
<dbReference type="Pfam" id="PF00593">
    <property type="entry name" value="TonB_dep_Rec_b-barrel"/>
    <property type="match status" value="1"/>
</dbReference>
<dbReference type="RefSeq" id="WP_245127009.1">
    <property type="nucleotide sequence ID" value="NZ_CP095065.1"/>
</dbReference>
<organism evidence="18 19">
    <name type="scientific">Hymenobacter volaticus</name>
    <dbReference type="NCBI Taxonomy" id="2932254"/>
    <lineage>
        <taxon>Bacteria</taxon>
        <taxon>Pseudomonadati</taxon>
        <taxon>Bacteroidota</taxon>
        <taxon>Cytophagia</taxon>
        <taxon>Cytophagales</taxon>
        <taxon>Hymenobacteraceae</taxon>
        <taxon>Hymenobacter</taxon>
    </lineage>
</organism>
<evidence type="ECO:0000256" key="1">
    <source>
        <dbReference type="ARBA" id="ARBA00004571"/>
    </source>
</evidence>
<keyword evidence="8" id="KW-0408">Iron</keyword>
<keyword evidence="4 14" id="KW-1134">Transmembrane beta strand</keyword>
<evidence type="ECO:0000259" key="17">
    <source>
        <dbReference type="Pfam" id="PF07715"/>
    </source>
</evidence>
<dbReference type="InterPro" id="IPR008969">
    <property type="entry name" value="CarboxyPept-like_regulatory"/>
</dbReference>
<evidence type="ECO:0000256" key="2">
    <source>
        <dbReference type="ARBA" id="ARBA00009810"/>
    </source>
</evidence>
<dbReference type="InterPro" id="IPR012910">
    <property type="entry name" value="Plug_dom"/>
</dbReference>
<evidence type="ECO:0000313" key="18">
    <source>
        <dbReference type="EMBL" id="UOQ69254.1"/>
    </source>
</evidence>
<evidence type="ECO:0000256" key="13">
    <source>
        <dbReference type="ARBA" id="ARBA00023237"/>
    </source>
</evidence>
<gene>
    <name evidence="18" type="ORF">MUN86_27765</name>
</gene>
<dbReference type="Gene3D" id="2.170.130.10">
    <property type="entry name" value="TonB-dependent receptor, plug domain"/>
    <property type="match status" value="1"/>
</dbReference>
<dbReference type="Gene3D" id="2.60.40.1120">
    <property type="entry name" value="Carboxypeptidase-like, regulatory domain"/>
    <property type="match status" value="1"/>
</dbReference>
<evidence type="ECO:0000256" key="9">
    <source>
        <dbReference type="ARBA" id="ARBA00023065"/>
    </source>
</evidence>
<dbReference type="PROSITE" id="PS52016">
    <property type="entry name" value="TONB_DEPENDENT_REC_3"/>
    <property type="match status" value="1"/>
</dbReference>
<geneLocation type="plasmid" evidence="18 19">
    <name>unnamed4</name>
</geneLocation>
<sequence length="821" mass="91755">MQRLLLILLVVLPLLAVGQAPLGRINGRAVGPNGQGLEGVTVVEQSGRFAGLSSADGRFAFEQLPLADYTLVTRSLSHQEQRRTVVLSADAPNVTVNFTLQPTTTSLQEVEVLGRKETTYKSDYSFVGTRTATALLDVPQSISTVTKELMEDRQALRLTETVKNVAGVTQYSHYDDFTIRGFRNGYESGFRLLNGLRSGFSFGNAFTQAPLTVNLERVEVLKGPGAAMFGDINPGGTINMVTKKPLDVARKALTVSTGSFNTTRATADFTGPLTEQRNVLYRFNAGYEKTNTFRDVNDTKSLILAPTVTFLVSDKTTLNAELVYTHIDGYLDRGLPIKSNDLYAVSRSFTLSQPSDYFRTSTYYLNASLNHRFTDWLSFNASYLDFTFMENLSEHRTLNSYDNSDSTKPANSVMNLRYFDRRAEEYTKNLSAYFVLNRTTGSLTHKVVVGADYIRFNTDKEGVMFEARQRLVTNVANGVVSQRVAPLQFDLNSPSYEIRDPSTYIRRPTPAFFADYINSIYHTTGVYVQDQVEVTPRLDLLLGARYELFADERDYGDGTTNIAQTKFLPRAGLTYALRDNLNYFASYSAGFRPLRPELIRFPERYGRSKPFSPETSYQLETGLKGEFFQKALFATVAAYQIGRRNQLVNTGSLTADGAAIYRQNQARSRGVEVELTGNILPNFNLNVNYAFNHTEVTEADLAAEKGQPLANAPENSGGLWAKYTFLTPTLRGLGLAVGGNYVTRRRFENQVTPLDGGPAEWSYWPGYAVADVALFYTINRFNFHVNVNNLLDKYYFVGGYDYFRASPGAPRNFITTLGYSF</sequence>